<keyword evidence="2" id="KW-0175">Coiled coil</keyword>
<dbReference type="InterPro" id="IPR006343">
    <property type="entry name" value="DnaB/C_C"/>
</dbReference>
<evidence type="ECO:0000256" key="2">
    <source>
        <dbReference type="SAM" id="Coils"/>
    </source>
</evidence>
<dbReference type="Proteomes" id="UP001141183">
    <property type="component" value="Unassembled WGS sequence"/>
</dbReference>
<dbReference type="NCBIfam" id="TIGR01446">
    <property type="entry name" value="DnaD_dom"/>
    <property type="match status" value="1"/>
</dbReference>
<feature type="domain" description="DnaB/C C-terminal" evidence="3">
    <location>
        <begin position="169"/>
        <end position="222"/>
    </location>
</feature>
<evidence type="ECO:0000313" key="5">
    <source>
        <dbReference type="Proteomes" id="UP001141183"/>
    </source>
</evidence>
<evidence type="ECO:0000256" key="1">
    <source>
        <dbReference type="ARBA" id="ARBA00093462"/>
    </source>
</evidence>
<organism evidence="4 5">
    <name type="scientific">Clostridium tertium</name>
    <dbReference type="NCBI Taxonomy" id="1559"/>
    <lineage>
        <taxon>Bacteria</taxon>
        <taxon>Bacillati</taxon>
        <taxon>Bacillota</taxon>
        <taxon>Clostridia</taxon>
        <taxon>Eubacteriales</taxon>
        <taxon>Clostridiaceae</taxon>
        <taxon>Clostridium</taxon>
    </lineage>
</organism>
<protein>
    <submittedName>
        <fullName evidence="4">DnaD domain protein</fullName>
    </submittedName>
</protein>
<accession>A0A9X3XS09</accession>
<proteinExistence type="inferred from homology"/>
<comment type="similarity">
    <text evidence="1">Belongs to the DnaB/DnaD family.</text>
</comment>
<keyword evidence="5" id="KW-1185">Reference proteome</keyword>
<dbReference type="SUPFAM" id="SSF158499">
    <property type="entry name" value="DnaD domain-like"/>
    <property type="match status" value="1"/>
</dbReference>
<comment type="caution">
    <text evidence="4">The sequence shown here is derived from an EMBL/GenBank/DDBJ whole genome shotgun (WGS) entry which is preliminary data.</text>
</comment>
<name>A0A9X3XS09_9CLOT</name>
<dbReference type="EMBL" id="JAMRYU010000052">
    <property type="protein sequence ID" value="MDC4242614.1"/>
    <property type="molecule type" value="Genomic_DNA"/>
</dbReference>
<feature type="coiled-coil region" evidence="2">
    <location>
        <begin position="124"/>
        <end position="151"/>
    </location>
</feature>
<dbReference type="RefSeq" id="WP_272470878.1">
    <property type="nucleotide sequence ID" value="NZ_CAXSLY010000021.1"/>
</dbReference>
<sequence length="240" mass="28169">MAEKRMFAKTIIDSDAFLDMSLSTQALYFHLSMRADDDGFVNNPKKIQRMIGAGDDELKMLIAKKFIIPFESGVCVIKHWRIHNYIQNDRYKETVYKEEKAHLILKENKAYKYVDTPCIQTVSKVETQIRLDKNREDKNRLEENRLEIEDKKDICMQLSSTWTNNGYGTLNKTLLDKLLADVEIYSIEWVTKAIEIGNQRSKRTYSYLKGILENWKTEGIKNQKGKNEIQERIEKGEDPF</sequence>
<evidence type="ECO:0000259" key="3">
    <source>
        <dbReference type="Pfam" id="PF07261"/>
    </source>
</evidence>
<dbReference type="InterPro" id="IPR034829">
    <property type="entry name" value="DnaD-like_sf"/>
</dbReference>
<dbReference type="Pfam" id="PF07261">
    <property type="entry name" value="DnaB_2"/>
    <property type="match status" value="1"/>
</dbReference>
<reference evidence="4" key="1">
    <citation type="submission" date="2022-05" db="EMBL/GenBank/DDBJ databases">
        <title>Draft genome sequence of Clostridium tertium strain CP3 isolated from Peru.</title>
        <authorList>
            <person name="Hurtado R."/>
            <person name="Lima L."/>
            <person name="Sousa T."/>
            <person name="Jaiswal A.K."/>
            <person name="Tiwari S."/>
            <person name="Maturrano L."/>
            <person name="Brenig B."/>
            <person name="Azevedo V."/>
        </authorList>
    </citation>
    <scope>NUCLEOTIDE SEQUENCE</scope>
    <source>
        <strain evidence="4">CP3</strain>
    </source>
</reference>
<dbReference type="Gene3D" id="1.10.10.630">
    <property type="entry name" value="DnaD domain-like"/>
    <property type="match status" value="1"/>
</dbReference>
<dbReference type="AlphaFoldDB" id="A0A9X3XS09"/>
<gene>
    <name evidence="4" type="ORF">NE398_21060</name>
</gene>
<evidence type="ECO:0000313" key="4">
    <source>
        <dbReference type="EMBL" id="MDC4242614.1"/>
    </source>
</evidence>